<feature type="region of interest" description="Disordered" evidence="1">
    <location>
        <begin position="208"/>
        <end position="228"/>
    </location>
</feature>
<evidence type="ECO:0000313" key="4">
    <source>
        <dbReference type="Proteomes" id="UP001303647"/>
    </source>
</evidence>
<name>A0AAN7CN35_9PEZI</name>
<reference evidence="3" key="2">
    <citation type="submission" date="2023-05" db="EMBL/GenBank/DDBJ databases">
        <authorList>
            <consortium name="Lawrence Berkeley National Laboratory"/>
            <person name="Steindorff A."/>
            <person name="Hensen N."/>
            <person name="Bonometti L."/>
            <person name="Westerberg I."/>
            <person name="Brannstrom I.O."/>
            <person name="Guillou S."/>
            <person name="Cros-Aarteil S."/>
            <person name="Calhoun S."/>
            <person name="Haridas S."/>
            <person name="Kuo A."/>
            <person name="Mondo S."/>
            <person name="Pangilinan J."/>
            <person name="Riley R."/>
            <person name="Labutti K."/>
            <person name="Andreopoulos B."/>
            <person name="Lipzen A."/>
            <person name="Chen C."/>
            <person name="Yanf M."/>
            <person name="Daum C."/>
            <person name="Ng V."/>
            <person name="Clum A."/>
            <person name="Ohm R."/>
            <person name="Martin F."/>
            <person name="Silar P."/>
            <person name="Natvig D."/>
            <person name="Lalanne C."/>
            <person name="Gautier V."/>
            <person name="Ament-Velasquez S.L."/>
            <person name="Kruys A."/>
            <person name="Hutchinson M.I."/>
            <person name="Powell A.J."/>
            <person name="Barry K."/>
            <person name="Miller A.N."/>
            <person name="Grigoriev I.V."/>
            <person name="Debuchy R."/>
            <person name="Gladieux P."/>
            <person name="Thoren M.H."/>
            <person name="Johannesson H."/>
        </authorList>
    </citation>
    <scope>NUCLEOTIDE SEQUENCE</scope>
    <source>
        <strain evidence="3">CBS 359.72</strain>
    </source>
</reference>
<feature type="compositionally biased region" description="Low complexity" evidence="1">
    <location>
        <begin position="108"/>
        <end position="123"/>
    </location>
</feature>
<accession>A0AAN7CN35</accession>
<gene>
    <name evidence="3" type="ORF">C7999DRAFT_17914</name>
</gene>
<proteinExistence type="predicted"/>
<dbReference type="Proteomes" id="UP001303647">
    <property type="component" value="Unassembled WGS sequence"/>
</dbReference>
<organism evidence="3 4">
    <name type="scientific">Corynascus novoguineensis</name>
    <dbReference type="NCBI Taxonomy" id="1126955"/>
    <lineage>
        <taxon>Eukaryota</taxon>
        <taxon>Fungi</taxon>
        <taxon>Dikarya</taxon>
        <taxon>Ascomycota</taxon>
        <taxon>Pezizomycotina</taxon>
        <taxon>Sordariomycetes</taxon>
        <taxon>Sordariomycetidae</taxon>
        <taxon>Sordariales</taxon>
        <taxon>Chaetomiaceae</taxon>
        <taxon>Corynascus</taxon>
    </lineage>
</organism>
<dbReference type="EMBL" id="MU857782">
    <property type="protein sequence ID" value="KAK4243773.1"/>
    <property type="molecule type" value="Genomic_DNA"/>
</dbReference>
<feature type="compositionally biased region" description="Polar residues" evidence="1">
    <location>
        <begin position="289"/>
        <end position="313"/>
    </location>
</feature>
<feature type="domain" description="Myb-like" evidence="2">
    <location>
        <begin position="494"/>
        <end position="559"/>
    </location>
</feature>
<evidence type="ECO:0000259" key="2">
    <source>
        <dbReference type="PROSITE" id="PS50090"/>
    </source>
</evidence>
<dbReference type="PROSITE" id="PS50090">
    <property type="entry name" value="MYB_LIKE"/>
    <property type="match status" value="1"/>
</dbReference>
<evidence type="ECO:0000313" key="3">
    <source>
        <dbReference type="EMBL" id="KAK4243773.1"/>
    </source>
</evidence>
<dbReference type="AlphaFoldDB" id="A0AAN7CN35"/>
<feature type="region of interest" description="Disordered" evidence="1">
    <location>
        <begin position="96"/>
        <end position="123"/>
    </location>
</feature>
<dbReference type="Gene3D" id="1.10.10.60">
    <property type="entry name" value="Homeodomain-like"/>
    <property type="match status" value="1"/>
</dbReference>
<feature type="region of interest" description="Disordered" evidence="1">
    <location>
        <begin position="274"/>
        <end position="418"/>
    </location>
</feature>
<feature type="compositionally biased region" description="Pro residues" evidence="1">
    <location>
        <begin position="406"/>
        <end position="415"/>
    </location>
</feature>
<evidence type="ECO:0000256" key="1">
    <source>
        <dbReference type="SAM" id="MobiDB-lite"/>
    </source>
</evidence>
<keyword evidence="4" id="KW-1185">Reference proteome</keyword>
<sequence length="609" mass="66947">MFISPGKPQVDMVSLRDNVFTFAAAETMPWLFQLNQFNQLDTALFVRQPQLLHDMSFRPLSLRSRWPQQLAKQGHHSLPTCGTGYYPEAQHMRDSMYPTDEDSHPSTSIRASESPVSSSVSHYSTTGIDERGVTHTSFSNIAAGSELVDLPYWQLVSQGTPAFTPFAHGGNPTWDHTQDGVQPLIAYENYALDAQTNAFSQPVFHPHEALHGLPQPAGGENDSSTNSRLYPSSGMLEAMVLEDEPGRSLWDVSAPETKEAGYAAYRCTGAPEPDMANSTWAKPEAGDETTVSPKSLRIRQTPTPSPSSDSIHTSFIADIHHDEPLVAVEPPPQSGREVPNSARMTRRSGKPLPKSGRRILLPATADATASRRPRSLGSEDPPSPTRRRLTRLRPKPRSAAAGHSSSPPPPLPRPGSPRRIAALRSQFTLGPPPLSRAAARETAVELADRTSKDEFLVRQKQLGKTYKEIRRLGGFTEAESTLRGRYRTLTKCREARVRKPEWSEKDLRLLEQAVRAFSNGSTGGSVKVPWKKVAEYIVAHGGSYHFGNSTCRKRWDELVREQTSLGKSLRQPFFPDEGIDNNHAHLQIGSGGGPRGHGDGGILVYGQGQ</sequence>
<protein>
    <recommendedName>
        <fullName evidence="2">Myb-like domain-containing protein</fullName>
    </recommendedName>
</protein>
<feature type="compositionally biased region" description="Basic residues" evidence="1">
    <location>
        <begin position="385"/>
        <end position="396"/>
    </location>
</feature>
<dbReference type="InterPro" id="IPR001005">
    <property type="entry name" value="SANT/Myb"/>
</dbReference>
<comment type="caution">
    <text evidence="3">The sequence shown here is derived from an EMBL/GenBank/DDBJ whole genome shotgun (WGS) entry which is preliminary data.</text>
</comment>
<reference evidence="3" key="1">
    <citation type="journal article" date="2023" name="Mol. Phylogenet. Evol.">
        <title>Genome-scale phylogeny and comparative genomics of the fungal order Sordariales.</title>
        <authorList>
            <person name="Hensen N."/>
            <person name="Bonometti L."/>
            <person name="Westerberg I."/>
            <person name="Brannstrom I.O."/>
            <person name="Guillou S."/>
            <person name="Cros-Aarteil S."/>
            <person name="Calhoun S."/>
            <person name="Haridas S."/>
            <person name="Kuo A."/>
            <person name="Mondo S."/>
            <person name="Pangilinan J."/>
            <person name="Riley R."/>
            <person name="LaButti K."/>
            <person name="Andreopoulos B."/>
            <person name="Lipzen A."/>
            <person name="Chen C."/>
            <person name="Yan M."/>
            <person name="Daum C."/>
            <person name="Ng V."/>
            <person name="Clum A."/>
            <person name="Steindorff A."/>
            <person name="Ohm R.A."/>
            <person name="Martin F."/>
            <person name="Silar P."/>
            <person name="Natvig D.O."/>
            <person name="Lalanne C."/>
            <person name="Gautier V."/>
            <person name="Ament-Velasquez S.L."/>
            <person name="Kruys A."/>
            <person name="Hutchinson M.I."/>
            <person name="Powell A.J."/>
            <person name="Barry K."/>
            <person name="Miller A.N."/>
            <person name="Grigoriev I.V."/>
            <person name="Debuchy R."/>
            <person name="Gladieux P."/>
            <person name="Hiltunen Thoren M."/>
            <person name="Johannesson H."/>
        </authorList>
    </citation>
    <scope>NUCLEOTIDE SEQUENCE</scope>
    <source>
        <strain evidence="3">CBS 359.72</strain>
    </source>
</reference>